<dbReference type="EMBL" id="KV419415">
    <property type="protein sequence ID" value="KZS91447.1"/>
    <property type="molecule type" value="Genomic_DNA"/>
</dbReference>
<evidence type="ECO:0000256" key="3">
    <source>
        <dbReference type="ARBA" id="ARBA00023242"/>
    </source>
</evidence>
<evidence type="ECO:0000256" key="5">
    <source>
        <dbReference type="RuleBase" id="RU004203"/>
    </source>
</evidence>
<dbReference type="GO" id="GO:0005634">
    <property type="term" value="C:nucleus"/>
    <property type="evidence" value="ECO:0007669"/>
    <property type="project" value="UniProtKB-SubCell"/>
</dbReference>
<dbReference type="GO" id="GO:0005737">
    <property type="term" value="C:cytoplasm"/>
    <property type="evidence" value="ECO:0007669"/>
    <property type="project" value="UniProtKB-SubCell"/>
</dbReference>
<dbReference type="SUPFAM" id="SSF56235">
    <property type="entry name" value="N-terminal nucleophile aminohydrolases (Ntn hydrolases)"/>
    <property type="match status" value="1"/>
</dbReference>
<protein>
    <recommendedName>
        <fullName evidence="5">Proteasome subunit beta</fullName>
    </recommendedName>
</protein>
<dbReference type="Gene3D" id="3.60.20.10">
    <property type="entry name" value="Glutamine Phosphoribosylpyrophosphate, subunit 1, domain 1"/>
    <property type="match status" value="1"/>
</dbReference>
<dbReference type="OrthoDB" id="204949at2759"/>
<dbReference type="InterPro" id="IPR029055">
    <property type="entry name" value="Ntn_hydrolases_N"/>
</dbReference>
<comment type="function">
    <text evidence="5">Component of the proteasome, a multicatalytic proteinase complex which is characterized by its ability to cleave peptides with Arg, Phe, Tyr, Leu, and Glu adjacent to the leaving group at neutral or slightly basic pH. The proteasome has an ATP-dependent proteolytic activity.</text>
</comment>
<dbReference type="FunFam" id="3.60.20.10:FF:000003">
    <property type="entry name" value="Proteasome subunit beta type-3"/>
    <property type="match status" value="1"/>
</dbReference>
<evidence type="ECO:0000313" key="6">
    <source>
        <dbReference type="EMBL" id="KZS91447.1"/>
    </source>
</evidence>
<accession>A0A164SG58</accession>
<evidence type="ECO:0000256" key="2">
    <source>
        <dbReference type="ARBA" id="ARBA00022942"/>
    </source>
</evidence>
<keyword evidence="3 5" id="KW-0539">Nucleus</keyword>
<proteinExistence type="inferred from homology"/>
<dbReference type="PROSITE" id="PS00854">
    <property type="entry name" value="PROTEASOME_BETA_1"/>
    <property type="match status" value="1"/>
</dbReference>
<keyword evidence="1 5" id="KW-0963">Cytoplasm</keyword>
<dbReference type="AlphaFoldDB" id="A0A164SG58"/>
<sequence>MSIMELNGGSVIAMVGKDCVAIASDLRLGNQALSISSNFQKIFPVTDRIYIGLPGLASDVATLRERFRLRVNMYTIKEERELEPETFAHLVSSTLYEKRFSPYFVEPVVAGLSKLPTSTPESPKFKPFICGTDLIGCLNFAKDFIVCGTASEKLFGVAEGLWEPDLEPEDLFETISQTLLNAVDRDAFSGWGAVVHVLTPDKVITRTLRGRMD</sequence>
<evidence type="ECO:0000256" key="4">
    <source>
        <dbReference type="ARBA" id="ARBA00026071"/>
    </source>
</evidence>
<evidence type="ECO:0000256" key="1">
    <source>
        <dbReference type="ARBA" id="ARBA00022490"/>
    </source>
</evidence>
<reference evidence="6 7" key="1">
    <citation type="journal article" date="2016" name="Mol. Biol. Evol.">
        <title>Comparative Genomics of Early-Diverging Mushroom-Forming Fungi Provides Insights into the Origins of Lignocellulose Decay Capabilities.</title>
        <authorList>
            <person name="Nagy L.G."/>
            <person name="Riley R."/>
            <person name="Tritt A."/>
            <person name="Adam C."/>
            <person name="Daum C."/>
            <person name="Floudas D."/>
            <person name="Sun H."/>
            <person name="Yadav J.S."/>
            <person name="Pangilinan J."/>
            <person name="Larsson K.H."/>
            <person name="Matsuura K."/>
            <person name="Barry K."/>
            <person name="Labutti K."/>
            <person name="Kuo R."/>
            <person name="Ohm R.A."/>
            <person name="Bhattacharya S.S."/>
            <person name="Shirouzu T."/>
            <person name="Yoshinaga Y."/>
            <person name="Martin F.M."/>
            <person name="Grigoriev I.V."/>
            <person name="Hibbett D.S."/>
        </authorList>
    </citation>
    <scope>NUCLEOTIDE SEQUENCE [LARGE SCALE GENOMIC DNA]</scope>
    <source>
        <strain evidence="6 7">HHB9708</strain>
    </source>
</reference>
<dbReference type="InterPro" id="IPR001353">
    <property type="entry name" value="Proteasome_sua/b"/>
</dbReference>
<gene>
    <name evidence="6" type="ORF">SISNIDRAFT_456710</name>
</gene>
<comment type="subcellular location">
    <subcellularLocation>
        <location evidence="5">Cytoplasm</location>
    </subcellularLocation>
    <subcellularLocation>
        <location evidence="5">Nucleus</location>
    </subcellularLocation>
</comment>
<dbReference type="InterPro" id="IPR023333">
    <property type="entry name" value="Proteasome_suB-type"/>
</dbReference>
<keyword evidence="7" id="KW-1185">Reference proteome</keyword>
<comment type="subunit">
    <text evidence="4">The 26S proteasome consists of a 20S proteasome core and two 19S regulatory subunits. The 20S proteasome core is composed of 28 subunits that are arranged in four stacked rings, resulting in a barrel-shaped structure. The two end rings are each formed by seven alpha subunits, and the two central rings are each formed by seven beta subunits. The catalytic chamber with the active sites is on the inside of the barrel.</text>
</comment>
<dbReference type="GO" id="GO:0019774">
    <property type="term" value="C:proteasome core complex, beta-subunit complex"/>
    <property type="evidence" value="ECO:0007669"/>
    <property type="project" value="InterPro"/>
</dbReference>
<organism evidence="6 7">
    <name type="scientific">Sistotremastrum niveocremeum HHB9708</name>
    <dbReference type="NCBI Taxonomy" id="1314777"/>
    <lineage>
        <taxon>Eukaryota</taxon>
        <taxon>Fungi</taxon>
        <taxon>Dikarya</taxon>
        <taxon>Basidiomycota</taxon>
        <taxon>Agaricomycotina</taxon>
        <taxon>Agaricomycetes</taxon>
        <taxon>Sistotremastrales</taxon>
        <taxon>Sistotremastraceae</taxon>
        <taxon>Sertulicium</taxon>
        <taxon>Sertulicium niveocremeum</taxon>
    </lineage>
</organism>
<dbReference type="PROSITE" id="PS51476">
    <property type="entry name" value="PROTEASOME_BETA_2"/>
    <property type="match status" value="1"/>
</dbReference>
<dbReference type="InterPro" id="IPR016050">
    <property type="entry name" value="Proteasome_bsu_CS"/>
</dbReference>
<comment type="similarity">
    <text evidence="5">Belongs to the peptidase T1B family.</text>
</comment>
<dbReference type="STRING" id="1314777.A0A164SG58"/>
<dbReference type="GO" id="GO:0043161">
    <property type="term" value="P:proteasome-mediated ubiquitin-dependent protein catabolic process"/>
    <property type="evidence" value="ECO:0007669"/>
    <property type="project" value="InterPro"/>
</dbReference>
<dbReference type="Pfam" id="PF00227">
    <property type="entry name" value="Proteasome"/>
    <property type="match status" value="1"/>
</dbReference>
<dbReference type="CDD" id="cd03759">
    <property type="entry name" value="proteasome_beta_type_3"/>
    <property type="match status" value="1"/>
</dbReference>
<dbReference type="PANTHER" id="PTHR32194">
    <property type="entry name" value="METALLOPROTEASE TLDD"/>
    <property type="match status" value="1"/>
</dbReference>
<keyword evidence="2 5" id="KW-0647">Proteasome</keyword>
<name>A0A164SG58_9AGAM</name>
<evidence type="ECO:0000313" key="7">
    <source>
        <dbReference type="Proteomes" id="UP000076722"/>
    </source>
</evidence>
<dbReference type="Proteomes" id="UP000076722">
    <property type="component" value="Unassembled WGS sequence"/>
</dbReference>
<comment type="subunit">
    <text evidence="5">Component of the proteasome complex.</text>
</comment>
<dbReference type="InterPro" id="IPR033811">
    <property type="entry name" value="Proteasome_beta_3"/>
</dbReference>
<dbReference type="PANTHER" id="PTHR32194:SF10">
    <property type="entry name" value="PROTEASOME SUBUNIT BETA TYPE-3"/>
    <property type="match status" value="1"/>
</dbReference>